<dbReference type="SUPFAM" id="SSF53756">
    <property type="entry name" value="UDP-Glycosyltransferase/glycogen phosphorylase"/>
    <property type="match status" value="1"/>
</dbReference>
<protein>
    <submittedName>
        <fullName evidence="1">Glycosyl transferase</fullName>
    </submittedName>
</protein>
<name>A0A2P6TFE8_CHLSO</name>
<evidence type="ECO:0000313" key="2">
    <source>
        <dbReference type="Proteomes" id="UP000239899"/>
    </source>
</evidence>
<gene>
    <name evidence="1" type="ORF">C2E21_8135</name>
</gene>
<dbReference type="Pfam" id="PF13692">
    <property type="entry name" value="Glyco_trans_1_4"/>
    <property type="match status" value="1"/>
</dbReference>
<proteinExistence type="predicted"/>
<organism evidence="1 2">
    <name type="scientific">Chlorella sorokiniana</name>
    <name type="common">Freshwater green alga</name>
    <dbReference type="NCBI Taxonomy" id="3076"/>
    <lineage>
        <taxon>Eukaryota</taxon>
        <taxon>Viridiplantae</taxon>
        <taxon>Chlorophyta</taxon>
        <taxon>core chlorophytes</taxon>
        <taxon>Trebouxiophyceae</taxon>
        <taxon>Chlorellales</taxon>
        <taxon>Chlorellaceae</taxon>
        <taxon>Chlorella clade</taxon>
        <taxon>Chlorella</taxon>
    </lineage>
</organism>
<comment type="caution">
    <text evidence="1">The sequence shown here is derived from an EMBL/GenBank/DDBJ whole genome shotgun (WGS) entry which is preliminary data.</text>
</comment>
<dbReference type="Gene3D" id="3.40.50.2000">
    <property type="entry name" value="Glycogen Phosphorylase B"/>
    <property type="match status" value="1"/>
</dbReference>
<keyword evidence="1" id="KW-0808">Transferase</keyword>
<dbReference type="GO" id="GO:0016740">
    <property type="term" value="F:transferase activity"/>
    <property type="evidence" value="ECO:0007669"/>
    <property type="project" value="UniProtKB-KW"/>
</dbReference>
<dbReference type="AlphaFoldDB" id="A0A2P6TFE8"/>
<dbReference type="Proteomes" id="UP000239899">
    <property type="component" value="Unassembled WGS sequence"/>
</dbReference>
<dbReference type="EMBL" id="LHPG02000018">
    <property type="protein sequence ID" value="PRW32840.1"/>
    <property type="molecule type" value="Genomic_DNA"/>
</dbReference>
<keyword evidence="2" id="KW-1185">Reference proteome</keyword>
<dbReference type="OrthoDB" id="10502132at2759"/>
<reference evidence="1 2" key="1">
    <citation type="journal article" date="2018" name="Plant J.">
        <title>Genome sequences of Chlorella sorokiniana UTEX 1602 and Micractinium conductrix SAG 241.80: implications to maltose excretion by a green alga.</title>
        <authorList>
            <person name="Arriola M.B."/>
            <person name="Velmurugan N."/>
            <person name="Zhang Y."/>
            <person name="Plunkett M.H."/>
            <person name="Hondzo H."/>
            <person name="Barney B.M."/>
        </authorList>
    </citation>
    <scope>NUCLEOTIDE SEQUENCE [LARGE SCALE GENOMIC DNA]</scope>
    <source>
        <strain evidence="2">UTEX 1602</strain>
    </source>
</reference>
<evidence type="ECO:0000313" key="1">
    <source>
        <dbReference type="EMBL" id="PRW32840.1"/>
    </source>
</evidence>
<sequence>MWDPPPVLFLRSEAPPLRIFFAYLAYHAATETYPIDAHLAQLRPTDHVFLFLTWHRLGFDGERLRQYRRFPCQVILCANTPDEHAALQAAGVHSIYFNHNATLDERIFCITETAVAAALNRSMLGGVFSAEEGTCWASTESLLCGLPVVSTLCSGGRELWYNERNRLIVEPTQEAVAEAVQRGIALLESGAFNRQQIRHDALQLVRQFRATLIAEMQRICDQHGVPVDAQQQFTKTFVHKMGLR</sequence>
<accession>A0A2P6TFE8</accession>